<protein>
    <submittedName>
        <fullName evidence="1">Uncharacterized protein</fullName>
    </submittedName>
</protein>
<evidence type="ECO:0000313" key="2">
    <source>
        <dbReference type="Proteomes" id="UP000006443"/>
    </source>
</evidence>
<dbReference type="STRING" id="555088.DealDRAFT_1739"/>
<evidence type="ECO:0000313" key="1">
    <source>
        <dbReference type="EMBL" id="EEG77282.1"/>
    </source>
</evidence>
<dbReference type="OrthoDB" id="1888961at2"/>
<accession>C0GGY0</accession>
<dbReference type="EMBL" id="ACJM01000008">
    <property type="protein sequence ID" value="EEG77282.1"/>
    <property type="molecule type" value="Genomic_DNA"/>
</dbReference>
<organism evidence="1 2">
    <name type="scientific">Dethiobacter alkaliphilus AHT 1</name>
    <dbReference type="NCBI Taxonomy" id="555088"/>
    <lineage>
        <taxon>Bacteria</taxon>
        <taxon>Bacillati</taxon>
        <taxon>Bacillota</taxon>
        <taxon>Dethiobacteria</taxon>
        <taxon>Dethiobacterales</taxon>
        <taxon>Dethiobacteraceae</taxon>
        <taxon>Dethiobacter</taxon>
    </lineage>
</organism>
<dbReference type="Proteomes" id="UP000006443">
    <property type="component" value="Unassembled WGS sequence"/>
</dbReference>
<sequence>MPRRMDGERVLSYVTGLLHFYGVICFEDLFNVVSEMMREELDRDDLRVLLEAAAAHEDGPYVLDMLDDYYFDIDVEDIDWVLEEQGKWDLPYRPITEEDARLVVEDQYPLLWKEGETAFWHWLQDKCDDDKQLAMTMVLEYAAELKNGMSTQELVEKIVEKLALAGAEEVREAARMVHRFVEDVPRWSYKGWRPSEQTNH</sequence>
<name>C0GGY0_DETAL</name>
<dbReference type="AlphaFoldDB" id="C0GGY0"/>
<keyword evidence="2" id="KW-1185">Reference proteome</keyword>
<reference evidence="1 2" key="1">
    <citation type="submission" date="2009-02" db="EMBL/GenBank/DDBJ databases">
        <title>Sequencing of the draft genome and assembly of Dethiobacter alkaliphilus AHT 1.</title>
        <authorList>
            <consortium name="US DOE Joint Genome Institute (JGI-PGF)"/>
            <person name="Lucas S."/>
            <person name="Copeland A."/>
            <person name="Lapidus A."/>
            <person name="Glavina del Rio T."/>
            <person name="Dalin E."/>
            <person name="Tice H."/>
            <person name="Bruce D."/>
            <person name="Goodwin L."/>
            <person name="Pitluck S."/>
            <person name="Larimer F."/>
            <person name="Land M.L."/>
            <person name="Hauser L."/>
            <person name="Muyzer G."/>
        </authorList>
    </citation>
    <scope>NUCLEOTIDE SEQUENCE [LARGE SCALE GENOMIC DNA]</scope>
    <source>
        <strain evidence="1 2">AHT 1</strain>
    </source>
</reference>
<gene>
    <name evidence="1" type="ORF">DealDRAFT_1739</name>
</gene>
<dbReference type="RefSeq" id="WP_008516661.1">
    <property type="nucleotide sequence ID" value="NZ_ACJM01000008.1"/>
</dbReference>
<comment type="caution">
    <text evidence="1">The sequence shown here is derived from an EMBL/GenBank/DDBJ whole genome shotgun (WGS) entry which is preliminary data.</text>
</comment>
<proteinExistence type="predicted"/>